<dbReference type="HAMAP" id="MF_00329">
    <property type="entry name" value="Ribosomal_eL18"/>
    <property type="match status" value="1"/>
</dbReference>
<dbReference type="GO" id="GO:0003735">
    <property type="term" value="F:structural constituent of ribosome"/>
    <property type="evidence" value="ECO:0007669"/>
    <property type="project" value="InterPro"/>
</dbReference>
<dbReference type="InterPro" id="IPR022947">
    <property type="entry name" value="Ribosomal_eL18_arc"/>
</dbReference>
<gene>
    <name evidence="4" type="primary">rpl18e</name>
    <name evidence="6" type="ORF">MPEBLZ_01969</name>
</gene>
<dbReference type="InterPro" id="IPR001196">
    <property type="entry name" value="Ribosomal_uL15_CS"/>
</dbReference>
<accession>A0A0P8C9J9</accession>
<dbReference type="Pfam" id="PF17135">
    <property type="entry name" value="Ribosomal_L18"/>
    <property type="match status" value="1"/>
</dbReference>
<evidence type="ECO:0000256" key="4">
    <source>
        <dbReference type="HAMAP-Rule" id="MF_00329"/>
    </source>
</evidence>
<comment type="similarity">
    <text evidence="1 4">Belongs to the eukaryotic ribosomal protein eL18 family.</text>
</comment>
<proteinExistence type="inferred from homology"/>
<dbReference type="SUPFAM" id="SSF52080">
    <property type="entry name" value="Ribosomal proteins L15p and L18e"/>
    <property type="match status" value="1"/>
</dbReference>
<dbReference type="Gene3D" id="3.100.10.10">
    <property type="match status" value="1"/>
</dbReference>
<protein>
    <recommendedName>
        <fullName evidence="4">Large ribosomal subunit protein eL18</fullName>
    </recommendedName>
</protein>
<dbReference type="InterPro" id="IPR021131">
    <property type="entry name" value="Ribosomal_uL15/eL18"/>
</dbReference>
<keyword evidence="3 4" id="KW-0687">Ribonucleoprotein</keyword>
<comment type="caution">
    <text evidence="6">The sequence shown here is derived from an EMBL/GenBank/DDBJ whole genome shotgun (WGS) entry which is preliminary data.</text>
</comment>
<dbReference type="Proteomes" id="UP000050360">
    <property type="component" value="Unassembled WGS sequence"/>
</dbReference>
<dbReference type="PROSITE" id="PS00475">
    <property type="entry name" value="RIBOSOMAL_L15"/>
    <property type="match status" value="1"/>
</dbReference>
<name>A0A0P8C9J9_9EURY</name>
<feature type="domain" description="Large ribosomal subunit protein uL15/eL18" evidence="5">
    <location>
        <begin position="34"/>
        <end position="116"/>
    </location>
</feature>
<evidence type="ECO:0000256" key="2">
    <source>
        <dbReference type="ARBA" id="ARBA00022980"/>
    </source>
</evidence>
<dbReference type="GO" id="GO:0006412">
    <property type="term" value="P:translation"/>
    <property type="evidence" value="ECO:0007669"/>
    <property type="project" value="UniProtKB-UniRule"/>
</dbReference>
<organism evidence="6 7">
    <name type="scientific">Candidatus Methanoperedens nitratireducens</name>
    <dbReference type="NCBI Taxonomy" id="1392998"/>
    <lineage>
        <taxon>Archaea</taxon>
        <taxon>Methanobacteriati</taxon>
        <taxon>Methanobacteriota</taxon>
        <taxon>Stenosarchaea group</taxon>
        <taxon>Methanomicrobia</taxon>
        <taxon>Methanosarcinales</taxon>
        <taxon>ANME-2 cluster</taxon>
        <taxon>Candidatus Methanoperedentaceae</taxon>
        <taxon>Candidatus Methanoperedens</taxon>
    </lineage>
</organism>
<dbReference type="GO" id="GO:0003723">
    <property type="term" value="F:RNA binding"/>
    <property type="evidence" value="ECO:0007669"/>
    <property type="project" value="TreeGrafter"/>
</dbReference>
<dbReference type="EMBL" id="LKCM01000141">
    <property type="protein sequence ID" value="KPQ43460.1"/>
    <property type="molecule type" value="Genomic_DNA"/>
</dbReference>
<sequence length="120" mass="13411">MKNNYKTNGRLLDLISGLKEQSRNKQVPLWRDIAIRLERPTREATEVNLSRINRYTKEKDLILVPGKVLGAGELNHQLTVAAVSFSEGARNKIIEAGGSCLSIEELMNKNPEGSRVRIIG</sequence>
<dbReference type="PANTHER" id="PTHR10934">
    <property type="entry name" value="60S RIBOSOMAL PROTEIN L18"/>
    <property type="match status" value="1"/>
</dbReference>
<reference evidence="6 7" key="1">
    <citation type="submission" date="2015-09" db="EMBL/GenBank/DDBJ databases">
        <title>A metagenomics-based metabolic model of nitrate-dependent anaerobic oxidation of methane by Methanoperedens-like archaea.</title>
        <authorList>
            <person name="Arshad A."/>
            <person name="Speth D.R."/>
            <person name="De Graaf R.M."/>
            <person name="Op Den Camp H.J."/>
            <person name="Jetten M.S."/>
            <person name="Welte C.U."/>
        </authorList>
    </citation>
    <scope>NUCLEOTIDE SEQUENCE [LARGE SCALE GENOMIC DNA]</scope>
</reference>
<dbReference type="AlphaFoldDB" id="A0A0P8C9J9"/>
<evidence type="ECO:0000313" key="6">
    <source>
        <dbReference type="EMBL" id="KPQ43460.1"/>
    </source>
</evidence>
<dbReference type="InterPro" id="IPR036227">
    <property type="entry name" value="Ribosomal_uL15/eL18_sf"/>
</dbReference>
<evidence type="ECO:0000256" key="1">
    <source>
        <dbReference type="ARBA" id="ARBA00006815"/>
    </source>
</evidence>
<keyword evidence="2 4" id="KW-0689">Ribosomal protein</keyword>
<dbReference type="GO" id="GO:0022625">
    <property type="term" value="C:cytosolic large ribosomal subunit"/>
    <property type="evidence" value="ECO:0007669"/>
    <property type="project" value="TreeGrafter"/>
</dbReference>
<dbReference type="PATRIC" id="fig|1719120.3.peg.2146"/>
<evidence type="ECO:0000313" key="7">
    <source>
        <dbReference type="Proteomes" id="UP000050360"/>
    </source>
</evidence>
<dbReference type="InterPro" id="IPR000039">
    <property type="entry name" value="Ribosomal_eL18"/>
</dbReference>
<dbReference type="PANTHER" id="PTHR10934:SF2">
    <property type="entry name" value="LARGE RIBOSOMAL SUBUNIT PROTEIN EL18"/>
    <property type="match status" value="1"/>
</dbReference>
<dbReference type="NCBIfam" id="NF003079">
    <property type="entry name" value="PRK04005.1"/>
    <property type="match status" value="1"/>
</dbReference>
<evidence type="ECO:0000256" key="3">
    <source>
        <dbReference type="ARBA" id="ARBA00023274"/>
    </source>
</evidence>
<evidence type="ECO:0000259" key="5">
    <source>
        <dbReference type="Pfam" id="PF17135"/>
    </source>
</evidence>